<sequence length="219" mass="24647">MSDEEKNDKHGDFDTATDTRTEASQLVDPDAGLTPEERAKIERKLLWKLDWKLMPWLSLLYLVAFLDRTNIGNAKIAHLETDIGIHSTTKYNATLTIFFVSYALFEPICNVLLKRLRPSIFIPIIMVLWGATMIGMGFVRNWSELMAARWFLGMTESGLFPGINYYLSCWYKRSEFGVRAAIFFSAAAISGSFGGLLAAAIQNMNGLGGRPGLVMDFHY</sequence>
<keyword evidence="2" id="KW-1185">Reference proteome</keyword>
<dbReference type="Proteomes" id="UP001143910">
    <property type="component" value="Unassembled WGS sequence"/>
</dbReference>
<comment type="caution">
    <text evidence="1">The sequence shown here is derived from an EMBL/GenBank/DDBJ whole genome shotgun (WGS) entry which is preliminary data.</text>
</comment>
<proteinExistence type="predicted"/>
<dbReference type="EMBL" id="JANJQO010001207">
    <property type="protein sequence ID" value="KAJ2972140.1"/>
    <property type="molecule type" value="Genomic_DNA"/>
</dbReference>
<organism evidence="1 2">
    <name type="scientific">Zarea fungicola</name>
    <dbReference type="NCBI Taxonomy" id="93591"/>
    <lineage>
        <taxon>Eukaryota</taxon>
        <taxon>Fungi</taxon>
        <taxon>Dikarya</taxon>
        <taxon>Ascomycota</taxon>
        <taxon>Pezizomycotina</taxon>
        <taxon>Sordariomycetes</taxon>
        <taxon>Hypocreomycetidae</taxon>
        <taxon>Hypocreales</taxon>
        <taxon>Cordycipitaceae</taxon>
        <taxon>Zarea</taxon>
    </lineage>
</organism>
<evidence type="ECO:0000313" key="1">
    <source>
        <dbReference type="EMBL" id="KAJ2972140.1"/>
    </source>
</evidence>
<gene>
    <name evidence="1" type="ORF">NQ176_g7326</name>
</gene>
<evidence type="ECO:0000313" key="2">
    <source>
        <dbReference type="Proteomes" id="UP001143910"/>
    </source>
</evidence>
<accession>A0ACC1MYP8</accession>
<reference evidence="1" key="1">
    <citation type="submission" date="2022-08" db="EMBL/GenBank/DDBJ databases">
        <title>Genome Sequence of Lecanicillium fungicola.</title>
        <authorList>
            <person name="Buettner E."/>
        </authorList>
    </citation>
    <scope>NUCLEOTIDE SEQUENCE</scope>
    <source>
        <strain evidence="1">Babe33</strain>
    </source>
</reference>
<name>A0ACC1MYP8_9HYPO</name>
<protein>
    <submittedName>
        <fullName evidence="1">Uncharacterized protein</fullName>
    </submittedName>
</protein>